<evidence type="ECO:0000313" key="2">
    <source>
        <dbReference type="EMBL" id="PHJ17135.1"/>
    </source>
</evidence>
<gene>
    <name evidence="2" type="ORF">CSUI_009043</name>
</gene>
<dbReference type="GeneID" id="94432373"/>
<dbReference type="AlphaFoldDB" id="A0A2C6KKX2"/>
<protein>
    <submittedName>
        <fullName evidence="2">Uncharacterized protein</fullName>
    </submittedName>
</protein>
<comment type="caution">
    <text evidence="2">The sequence shown here is derived from an EMBL/GenBank/DDBJ whole genome shotgun (WGS) entry which is preliminary data.</text>
</comment>
<dbReference type="EMBL" id="MIGC01005250">
    <property type="protein sequence ID" value="PHJ17135.1"/>
    <property type="molecule type" value="Genomic_DNA"/>
</dbReference>
<feature type="compositionally biased region" description="Polar residues" evidence="1">
    <location>
        <begin position="828"/>
        <end position="843"/>
    </location>
</feature>
<feature type="compositionally biased region" description="Low complexity" evidence="1">
    <location>
        <begin position="1010"/>
        <end position="1032"/>
    </location>
</feature>
<feature type="region of interest" description="Disordered" evidence="1">
    <location>
        <begin position="691"/>
        <end position="735"/>
    </location>
</feature>
<feature type="compositionally biased region" description="Low complexity" evidence="1">
    <location>
        <begin position="109"/>
        <end position="134"/>
    </location>
</feature>
<accession>A0A2C6KKX2</accession>
<feature type="compositionally biased region" description="Basic and acidic residues" evidence="1">
    <location>
        <begin position="561"/>
        <end position="582"/>
    </location>
</feature>
<feature type="compositionally biased region" description="Basic and acidic residues" evidence="1">
    <location>
        <begin position="440"/>
        <end position="460"/>
    </location>
</feature>
<feature type="compositionally biased region" description="Basic and acidic residues" evidence="1">
    <location>
        <begin position="474"/>
        <end position="517"/>
    </location>
</feature>
<feature type="compositionally biased region" description="Acidic residues" evidence="1">
    <location>
        <begin position="307"/>
        <end position="317"/>
    </location>
</feature>
<feature type="compositionally biased region" description="Basic and acidic residues" evidence="1">
    <location>
        <begin position="541"/>
        <end position="550"/>
    </location>
</feature>
<feature type="compositionally biased region" description="Low complexity" evidence="1">
    <location>
        <begin position="249"/>
        <end position="269"/>
    </location>
</feature>
<feature type="compositionally biased region" description="Low complexity" evidence="1">
    <location>
        <begin position="880"/>
        <end position="889"/>
    </location>
</feature>
<feature type="compositionally biased region" description="Low complexity" evidence="1">
    <location>
        <begin position="204"/>
        <end position="216"/>
    </location>
</feature>
<feature type="region of interest" description="Disordered" evidence="1">
    <location>
        <begin position="755"/>
        <end position="960"/>
    </location>
</feature>
<organism evidence="2 3">
    <name type="scientific">Cystoisospora suis</name>
    <dbReference type="NCBI Taxonomy" id="483139"/>
    <lineage>
        <taxon>Eukaryota</taxon>
        <taxon>Sar</taxon>
        <taxon>Alveolata</taxon>
        <taxon>Apicomplexa</taxon>
        <taxon>Conoidasida</taxon>
        <taxon>Coccidia</taxon>
        <taxon>Eucoccidiorida</taxon>
        <taxon>Eimeriorina</taxon>
        <taxon>Sarcocystidae</taxon>
        <taxon>Cystoisospora</taxon>
    </lineage>
</organism>
<feature type="compositionally biased region" description="Basic and acidic residues" evidence="1">
    <location>
        <begin position="844"/>
        <end position="858"/>
    </location>
</feature>
<dbReference type="RefSeq" id="XP_067918860.1">
    <property type="nucleotide sequence ID" value="XM_068069162.1"/>
</dbReference>
<feature type="region of interest" description="Disordered" evidence="1">
    <location>
        <begin position="636"/>
        <end position="679"/>
    </location>
</feature>
<feature type="region of interest" description="Disordered" evidence="1">
    <location>
        <begin position="194"/>
        <end position="517"/>
    </location>
</feature>
<evidence type="ECO:0000313" key="3">
    <source>
        <dbReference type="Proteomes" id="UP000221165"/>
    </source>
</evidence>
<feature type="compositionally biased region" description="Low complexity" evidence="1">
    <location>
        <begin position="718"/>
        <end position="735"/>
    </location>
</feature>
<dbReference type="Proteomes" id="UP000221165">
    <property type="component" value="Unassembled WGS sequence"/>
</dbReference>
<feature type="compositionally biased region" description="Basic and acidic residues" evidence="1">
    <location>
        <begin position="90"/>
        <end position="102"/>
    </location>
</feature>
<feature type="compositionally biased region" description="Low complexity" evidence="1">
    <location>
        <begin position="382"/>
        <end position="399"/>
    </location>
</feature>
<sequence>MNGVFHTKIRRIKEIIFKCIDICSSRKAIQYTGLQNEADIRLCEESVDILRGILTFLSSCKLKPDLTLQTFMDLFPDIPPSPLSHIEGGGAREGRGGDREEGLGGGEGRTASAQSLVSSSDVSSPGLSNSTSPNPGGGGEGAVFHLPPYKNLAKFMSTLRAWWTVWDRYQSEKFFRGGEEEEEGEKKKMMIKNSHPTAPSFLGSSSCSSSSPSSPSQEGDISGVSAVEKKKKNTEDDRTGGDTQENYRATTATTAVAGGGSSSSSLSSGVKKIERGEGGEQEGEGELNSATPSNPLDANIPSSSERNEEEEENEEGLIDSHHLPHQDAPKKKCMKGGVQSNMNGTHHCLVNCKGGRDLLQQEADEGQGSQRERKEEEGGGASTMKTTSSSSSGSSSLTTAVTMASCGLSGGGGVGGVSTSRSRREKEEEEEREGWSSSHDGNRPEGVIERMKERNDEERCWSSYEEEEGSSRGGEGRGEKGETKRFISYGGEKRGAFLRESQKEERPSPVLREKNDLGEDQLTLSDIWRNLLHLRCEEEEGTTRRRRGEESVGCSTSDLSSRIHERMNEKGRGDGEHDEGGRFKSTPPSEHLWSVYTGNRRREGGREGESEACEYEEEEDRRASLLRLVERVYEDVQGRRSGGREGENKNKIMNLIRGTSKPSSSLQDPGVVSTSIGGGIGSVNERLFGEGGILSRTQHGGIPSKRVTDSQWKKTITSPSSGYDPSFFSSSSSHLSLLQHKQKQEVYLQKVLSEAGGEGKEEIFSSSSSSAGGEKGHSPLDASSSFVKIAGASSPRGGVKETDEEEVAKEDEGSPQLGGEALSSSSSYHPNSPDKTSPPNHSSPWREGREEEKEEEGKAAIVERIVLNTKETHEKIAALEGEPSSMMSPTSPPSEESRCYAFQPDGCEGDLSVSEKRSTKKKKESEEQSQLLRLGIGHASTSHDSMKDGEETFGLVPLQGDWGGQEQSALKKENASIWTLLQQRLQESSMFYYEGKGGVPQTPNEGLDGSSSSSSSSRNSSSSSCSSSGSQA</sequence>
<feature type="compositionally biased region" description="Basic and acidic residues" evidence="1">
    <location>
        <begin position="318"/>
        <end position="330"/>
    </location>
</feature>
<proteinExistence type="predicted"/>
<feature type="compositionally biased region" description="Basic and acidic residues" evidence="1">
    <location>
        <begin position="600"/>
        <end position="609"/>
    </location>
</feature>
<feature type="region of interest" description="Disordered" evidence="1">
    <location>
        <begin position="539"/>
        <end position="621"/>
    </location>
</feature>
<feature type="region of interest" description="Disordered" evidence="1">
    <location>
        <begin position="82"/>
        <end position="142"/>
    </location>
</feature>
<reference evidence="2 3" key="1">
    <citation type="journal article" date="2017" name="Int. J. Parasitol.">
        <title>The genome of the protozoan parasite Cystoisospora suis and a reverse vaccinology approach to identify vaccine candidates.</title>
        <authorList>
            <person name="Palmieri N."/>
            <person name="Shrestha A."/>
            <person name="Ruttkowski B."/>
            <person name="Beck T."/>
            <person name="Vogl C."/>
            <person name="Tomley F."/>
            <person name="Blake D.P."/>
            <person name="Joachim A."/>
        </authorList>
    </citation>
    <scope>NUCLEOTIDE SEQUENCE [LARGE SCALE GENOMIC DNA]</scope>
    <source>
        <strain evidence="2 3">Wien I</strain>
    </source>
</reference>
<evidence type="ECO:0000256" key="1">
    <source>
        <dbReference type="SAM" id="MobiDB-lite"/>
    </source>
</evidence>
<feature type="region of interest" description="Disordered" evidence="1">
    <location>
        <begin position="994"/>
        <end position="1032"/>
    </location>
</feature>
<keyword evidence="3" id="KW-1185">Reference proteome</keyword>
<name>A0A2C6KKX2_9APIC</name>
<feature type="compositionally biased region" description="Basic and acidic residues" evidence="1">
    <location>
        <begin position="636"/>
        <end position="650"/>
    </location>
</feature>
<feature type="compositionally biased region" description="Acidic residues" evidence="1">
    <location>
        <begin position="610"/>
        <end position="619"/>
    </location>
</feature>
<dbReference type="VEuPathDB" id="ToxoDB:CSUI_009043"/>